<feature type="domain" description="Ketoreductase" evidence="4">
    <location>
        <begin position="12"/>
        <end position="190"/>
    </location>
</feature>
<comment type="similarity">
    <text evidence="1 3">Belongs to the short-chain dehydrogenases/reductases (SDR) family.</text>
</comment>
<dbReference type="RefSeq" id="WP_058726580.1">
    <property type="nucleotide sequence ID" value="NZ_LDQC01000078.1"/>
</dbReference>
<evidence type="ECO:0000256" key="2">
    <source>
        <dbReference type="ARBA" id="ARBA00023002"/>
    </source>
</evidence>
<dbReference type="InterPro" id="IPR020904">
    <property type="entry name" value="Sc_DH/Rdtase_CS"/>
</dbReference>
<dbReference type="Proteomes" id="UP000078252">
    <property type="component" value="Unassembled WGS sequence"/>
</dbReference>
<dbReference type="CDD" id="cd05233">
    <property type="entry name" value="SDR_c"/>
    <property type="match status" value="1"/>
</dbReference>
<name>A0A175RJU1_9MICO</name>
<gene>
    <name evidence="5" type="ORF">NS184_13310</name>
</gene>
<dbReference type="InterPro" id="IPR036291">
    <property type="entry name" value="NAD(P)-bd_dom_sf"/>
</dbReference>
<dbReference type="Gene3D" id="3.40.50.720">
    <property type="entry name" value="NAD(P)-binding Rossmann-like Domain"/>
    <property type="match status" value="1"/>
</dbReference>
<evidence type="ECO:0000313" key="5">
    <source>
        <dbReference type="EMBL" id="KTR03661.1"/>
    </source>
</evidence>
<dbReference type="EMBL" id="LDQC01000078">
    <property type="protein sequence ID" value="KTR03661.1"/>
    <property type="molecule type" value="Genomic_DNA"/>
</dbReference>
<accession>A0A175RJU1</accession>
<dbReference type="PATRIC" id="fig|33881.3.peg.3075"/>
<dbReference type="Pfam" id="PF00106">
    <property type="entry name" value="adh_short"/>
    <property type="match status" value="1"/>
</dbReference>
<comment type="caution">
    <text evidence="5">The sequence shown here is derived from an EMBL/GenBank/DDBJ whole genome shotgun (WGS) entry which is preliminary data.</text>
</comment>
<dbReference type="AlphaFoldDB" id="A0A175RJU1"/>
<organism evidence="5 6">
    <name type="scientific">Curtobacterium luteum</name>
    <dbReference type="NCBI Taxonomy" id="33881"/>
    <lineage>
        <taxon>Bacteria</taxon>
        <taxon>Bacillati</taxon>
        <taxon>Actinomycetota</taxon>
        <taxon>Actinomycetes</taxon>
        <taxon>Micrococcales</taxon>
        <taxon>Microbacteriaceae</taxon>
        <taxon>Curtobacterium</taxon>
    </lineage>
</organism>
<sequence>MDDHLTIDGPERTAIVTGGGSGIGRSAALALAADGWTVVVAGRRPGPLDEVAAQSERIVPVVADVSVEADVRRLFDETVDRSGRVDLLFNNAGTGAPATPFDELTLDTWDEVLAVTLTGSFLCAREAFRVMRAQTPQGGRIINNGSISAHAPRPLSAPYTVAKHGIAGLTKQLQLDGRPFGIACGQIDIGNAATSMGSGAADGTLQADGTTRSEPTMDVAETGRAVAYMAGLPAGANVPTLTIMPTAMPFVGRG</sequence>
<dbReference type="PRINTS" id="PR00081">
    <property type="entry name" value="GDHRDH"/>
</dbReference>
<dbReference type="GO" id="GO:0016491">
    <property type="term" value="F:oxidoreductase activity"/>
    <property type="evidence" value="ECO:0007669"/>
    <property type="project" value="UniProtKB-KW"/>
</dbReference>
<dbReference type="STRING" id="33881.NS184_13310"/>
<evidence type="ECO:0000256" key="3">
    <source>
        <dbReference type="RuleBase" id="RU000363"/>
    </source>
</evidence>
<evidence type="ECO:0000313" key="6">
    <source>
        <dbReference type="Proteomes" id="UP000078252"/>
    </source>
</evidence>
<dbReference type="SMART" id="SM00822">
    <property type="entry name" value="PKS_KR"/>
    <property type="match status" value="1"/>
</dbReference>
<dbReference type="PANTHER" id="PTHR43669:SF12">
    <property type="entry name" value="BLR5618 PROTEIN"/>
    <property type="match status" value="1"/>
</dbReference>
<proteinExistence type="inferred from homology"/>
<dbReference type="InterPro" id="IPR057326">
    <property type="entry name" value="KR_dom"/>
</dbReference>
<dbReference type="InterPro" id="IPR002347">
    <property type="entry name" value="SDR_fam"/>
</dbReference>
<dbReference type="OrthoDB" id="658698at2"/>
<evidence type="ECO:0000256" key="1">
    <source>
        <dbReference type="ARBA" id="ARBA00006484"/>
    </source>
</evidence>
<protein>
    <submittedName>
        <fullName evidence="5">3-oxoacyl-ACP reductase</fullName>
    </submittedName>
</protein>
<keyword evidence="2" id="KW-0560">Oxidoreductase</keyword>
<evidence type="ECO:0000259" key="4">
    <source>
        <dbReference type="SMART" id="SM00822"/>
    </source>
</evidence>
<dbReference type="PROSITE" id="PS00061">
    <property type="entry name" value="ADH_SHORT"/>
    <property type="match status" value="1"/>
</dbReference>
<reference evidence="5 6" key="1">
    <citation type="journal article" date="2016" name="Front. Microbiol.">
        <title>Genomic Resource of Rice Seed Associated Bacteria.</title>
        <authorList>
            <person name="Midha S."/>
            <person name="Bansal K."/>
            <person name="Sharma S."/>
            <person name="Kumar N."/>
            <person name="Patil P.P."/>
            <person name="Chaudhry V."/>
            <person name="Patil P.B."/>
        </authorList>
    </citation>
    <scope>NUCLEOTIDE SEQUENCE [LARGE SCALE GENOMIC DNA]</scope>
    <source>
        <strain evidence="5 6">NS184</strain>
    </source>
</reference>
<dbReference type="FunFam" id="3.40.50.720:FF:000084">
    <property type="entry name" value="Short-chain dehydrogenase reductase"/>
    <property type="match status" value="1"/>
</dbReference>
<dbReference type="SUPFAM" id="SSF51735">
    <property type="entry name" value="NAD(P)-binding Rossmann-fold domains"/>
    <property type="match status" value="1"/>
</dbReference>
<dbReference type="PANTHER" id="PTHR43669">
    <property type="entry name" value="5-KETO-D-GLUCONATE 5-REDUCTASE"/>
    <property type="match status" value="1"/>
</dbReference>
<dbReference type="PRINTS" id="PR00080">
    <property type="entry name" value="SDRFAMILY"/>
</dbReference>